<sequence length="519" mass="57974">MMEAKGMRIWSLVCCLVLILAVSVAHAADKDTLVVAVPSDIHTLDPGVSSDNYDWRQIYPCYDRLVKYKVENGKGSTEVEPMAAESWTVSPDGLVWTFKIRKGIAFDDGTPLDAEAVRYSLDRTLAIGKGPADNIGAIASMKVVDPQTLEVTLKNPYGPFLQTLATDGASIVNPKVAAKAAGDDKAQGWLAENVDGSGPFKVAEWTRGQRCVLEAKPNYWGGAPKIKKVIIRFMPESADRRMALEKGDVDIAENILIDQLPALEKNPDIVVHRFPAQMTEYVYVNCQNKKLADPRVRQALSYAVDYKGIIDQVLQGNGMQMRGPIPQGMWGHREDVFQYSLDAAKAKELLKAAGAENLELTLIYSERRATWEQIAQVMQANLADIGVKLKLELMANPTLRDKIDKGDFELCLGAWSPDFADPYMFMNFWFDSKNAGLPGNRSFYKNDKVDELVRKAAALSDVAERKKLYSEAQDIIMQDAPYIFLYQIQTIVPMRKEVQGYVFNPMLESMYNFETISKN</sequence>
<dbReference type="InterPro" id="IPR039424">
    <property type="entry name" value="SBP_5"/>
</dbReference>
<dbReference type="PIRSF" id="PIRSF002741">
    <property type="entry name" value="MppA"/>
    <property type="match status" value="1"/>
</dbReference>
<dbReference type="PANTHER" id="PTHR30290:SF38">
    <property type="entry name" value="D,D-DIPEPTIDE-BINDING PERIPLASMIC PROTEIN DDPA-RELATED"/>
    <property type="match status" value="1"/>
</dbReference>
<evidence type="ECO:0000259" key="2">
    <source>
        <dbReference type="Pfam" id="PF00496"/>
    </source>
</evidence>
<dbReference type="AlphaFoldDB" id="A0A0W8G813"/>
<evidence type="ECO:0000313" key="3">
    <source>
        <dbReference type="EMBL" id="KUG29264.1"/>
    </source>
</evidence>
<comment type="caution">
    <text evidence="3">The sequence shown here is derived from an EMBL/GenBank/DDBJ whole genome shotgun (WGS) entry which is preliminary data.</text>
</comment>
<feature type="domain" description="Solute-binding protein family 5" evidence="2">
    <location>
        <begin position="78"/>
        <end position="435"/>
    </location>
</feature>
<dbReference type="GO" id="GO:0042938">
    <property type="term" value="P:dipeptide transport"/>
    <property type="evidence" value="ECO:0007669"/>
    <property type="project" value="TreeGrafter"/>
</dbReference>
<dbReference type="GO" id="GO:0030288">
    <property type="term" value="C:outer membrane-bounded periplasmic space"/>
    <property type="evidence" value="ECO:0007669"/>
    <property type="project" value="TreeGrafter"/>
</dbReference>
<dbReference type="Gene3D" id="3.90.76.10">
    <property type="entry name" value="Dipeptide-binding Protein, Domain 1"/>
    <property type="match status" value="1"/>
</dbReference>
<accession>A0A0W8G813</accession>
<evidence type="ECO:0000256" key="1">
    <source>
        <dbReference type="ARBA" id="ARBA00022729"/>
    </source>
</evidence>
<dbReference type="EMBL" id="LNQE01000108">
    <property type="protein sequence ID" value="KUG29264.1"/>
    <property type="molecule type" value="Genomic_DNA"/>
</dbReference>
<dbReference type="GO" id="GO:0043190">
    <property type="term" value="C:ATP-binding cassette (ABC) transporter complex"/>
    <property type="evidence" value="ECO:0007669"/>
    <property type="project" value="InterPro"/>
</dbReference>
<dbReference type="InterPro" id="IPR030678">
    <property type="entry name" value="Peptide/Ni-bd"/>
</dbReference>
<reference evidence="3" key="1">
    <citation type="journal article" date="2015" name="Proc. Natl. Acad. Sci. U.S.A.">
        <title>Networks of energetic and metabolic interactions define dynamics in microbial communities.</title>
        <authorList>
            <person name="Embree M."/>
            <person name="Liu J.K."/>
            <person name="Al-Bassam M.M."/>
            <person name="Zengler K."/>
        </authorList>
    </citation>
    <scope>NUCLEOTIDE SEQUENCE</scope>
</reference>
<dbReference type="CDD" id="cd08512">
    <property type="entry name" value="PBP2_NikA_DppA_OppA_like_7"/>
    <property type="match status" value="1"/>
</dbReference>
<dbReference type="InterPro" id="IPR000914">
    <property type="entry name" value="SBP_5_dom"/>
</dbReference>
<proteinExistence type="predicted"/>
<dbReference type="Gene3D" id="3.10.105.10">
    <property type="entry name" value="Dipeptide-binding Protein, Domain 3"/>
    <property type="match status" value="1"/>
</dbReference>
<dbReference type="Pfam" id="PF00496">
    <property type="entry name" value="SBP_bac_5"/>
    <property type="match status" value="1"/>
</dbReference>
<dbReference type="PANTHER" id="PTHR30290">
    <property type="entry name" value="PERIPLASMIC BINDING COMPONENT OF ABC TRANSPORTER"/>
    <property type="match status" value="1"/>
</dbReference>
<dbReference type="Gene3D" id="3.40.190.10">
    <property type="entry name" value="Periplasmic binding protein-like II"/>
    <property type="match status" value="1"/>
</dbReference>
<keyword evidence="1" id="KW-0732">Signal</keyword>
<organism evidence="3">
    <name type="scientific">hydrocarbon metagenome</name>
    <dbReference type="NCBI Taxonomy" id="938273"/>
    <lineage>
        <taxon>unclassified sequences</taxon>
        <taxon>metagenomes</taxon>
        <taxon>ecological metagenomes</taxon>
    </lineage>
</organism>
<gene>
    <name evidence="3" type="ORF">ASZ90_000833</name>
</gene>
<protein>
    <submittedName>
        <fullName evidence="3">Dipeptide-binding abc transporter, periplasmic substrate-binding component</fullName>
    </submittedName>
</protein>
<dbReference type="GO" id="GO:1904680">
    <property type="term" value="F:peptide transmembrane transporter activity"/>
    <property type="evidence" value="ECO:0007669"/>
    <property type="project" value="TreeGrafter"/>
</dbReference>
<name>A0A0W8G813_9ZZZZ</name>
<dbReference type="SUPFAM" id="SSF53850">
    <property type="entry name" value="Periplasmic binding protein-like II"/>
    <property type="match status" value="1"/>
</dbReference>